<dbReference type="Proteomes" id="UP000095283">
    <property type="component" value="Unplaced"/>
</dbReference>
<sequence>MKDITNGLIKTCHEVYSFQLLISIIIFTYVFLQNKSVVLSNIILDHIKEYFTLLGVDSAIERFNECSQFIIEGVESGTFVIISHYLLVLFKFKYIFRNVVVLLCYFLKNVNVISYEKLRIVIEDKMPVLINVLWESGKRSEACYLAYHFMLILTSECLYLKIDKAPKIWKEKVLRKEICMRNQLTRIVVAYMPSLLTRCNHSQMNSLMTYTVKQYCAKKELATLVRCIDSNPLFIGAHDFIWNIVISSMLNVVQEDLEQCNASRDAAAWIGSLSSMFHEITDGKIEPGGQLPRSTRRLIDKFVTHGGLLTERFKKVECGFFTISVVTAFEYIPLDILDYQRKRLMKITFMLLGTIFYDKYPVVFRSALRGLARLIRLEDPHQLDFAARDLEWLDIFCKQWISTIENDKSMIDLREDMIVILAAALNCTSNGFTVG</sequence>
<protein>
    <submittedName>
        <fullName evidence="3">TFCD_C domain-containing protein</fullName>
    </submittedName>
</protein>
<evidence type="ECO:0000313" key="2">
    <source>
        <dbReference type="Proteomes" id="UP000095283"/>
    </source>
</evidence>
<accession>A0A1I7X6M4</accession>
<dbReference type="AlphaFoldDB" id="A0A1I7X6M4"/>
<proteinExistence type="predicted"/>
<evidence type="ECO:0000256" key="1">
    <source>
        <dbReference type="SAM" id="Phobius"/>
    </source>
</evidence>
<dbReference type="WBParaSite" id="Hba_13123">
    <property type="protein sequence ID" value="Hba_13123"/>
    <property type="gene ID" value="Hba_13123"/>
</dbReference>
<feature type="transmembrane region" description="Helical" evidence="1">
    <location>
        <begin position="12"/>
        <end position="32"/>
    </location>
</feature>
<keyword evidence="1" id="KW-1133">Transmembrane helix</keyword>
<keyword evidence="1" id="KW-0472">Membrane</keyword>
<organism evidence="2 3">
    <name type="scientific">Heterorhabditis bacteriophora</name>
    <name type="common">Entomopathogenic nematode worm</name>
    <dbReference type="NCBI Taxonomy" id="37862"/>
    <lineage>
        <taxon>Eukaryota</taxon>
        <taxon>Metazoa</taxon>
        <taxon>Ecdysozoa</taxon>
        <taxon>Nematoda</taxon>
        <taxon>Chromadorea</taxon>
        <taxon>Rhabditida</taxon>
        <taxon>Rhabditina</taxon>
        <taxon>Rhabditomorpha</taxon>
        <taxon>Strongyloidea</taxon>
        <taxon>Heterorhabditidae</taxon>
        <taxon>Heterorhabditis</taxon>
    </lineage>
</organism>
<reference evidence="3" key="1">
    <citation type="submission" date="2016-11" db="UniProtKB">
        <authorList>
            <consortium name="WormBaseParasite"/>
        </authorList>
    </citation>
    <scope>IDENTIFICATION</scope>
</reference>
<keyword evidence="2" id="KW-1185">Reference proteome</keyword>
<keyword evidence="1" id="KW-0812">Transmembrane</keyword>
<name>A0A1I7X6M4_HETBA</name>
<evidence type="ECO:0000313" key="3">
    <source>
        <dbReference type="WBParaSite" id="Hba_13123"/>
    </source>
</evidence>